<protein>
    <recommendedName>
        <fullName evidence="5">LppX_LprAFG lipoprotein</fullName>
    </recommendedName>
</protein>
<feature type="region of interest" description="Disordered" evidence="1">
    <location>
        <begin position="38"/>
        <end position="60"/>
    </location>
</feature>
<dbReference type="Gene3D" id="2.50.20.20">
    <property type="match status" value="1"/>
</dbReference>
<feature type="compositionally biased region" description="Low complexity" evidence="1">
    <location>
        <begin position="41"/>
        <end position="53"/>
    </location>
</feature>
<organism evidence="3 4">
    <name type="scientific">Nonomuraea aridisoli</name>
    <dbReference type="NCBI Taxonomy" id="2070368"/>
    <lineage>
        <taxon>Bacteria</taxon>
        <taxon>Bacillati</taxon>
        <taxon>Actinomycetota</taxon>
        <taxon>Actinomycetes</taxon>
        <taxon>Streptosporangiales</taxon>
        <taxon>Streptosporangiaceae</taxon>
        <taxon>Nonomuraea</taxon>
    </lineage>
</organism>
<keyword evidence="2" id="KW-0732">Signal</keyword>
<feature type="signal peptide" evidence="2">
    <location>
        <begin position="1"/>
        <end position="20"/>
    </location>
</feature>
<evidence type="ECO:0000313" key="3">
    <source>
        <dbReference type="EMBL" id="PZG10436.1"/>
    </source>
</evidence>
<dbReference type="Proteomes" id="UP000249304">
    <property type="component" value="Unassembled WGS sequence"/>
</dbReference>
<evidence type="ECO:0000313" key="4">
    <source>
        <dbReference type="Proteomes" id="UP000249304"/>
    </source>
</evidence>
<keyword evidence="4" id="KW-1185">Reference proteome</keyword>
<gene>
    <name evidence="3" type="ORF">C1J01_36235</name>
</gene>
<name>A0A2W2DEK1_9ACTN</name>
<evidence type="ECO:0000256" key="1">
    <source>
        <dbReference type="SAM" id="MobiDB-lite"/>
    </source>
</evidence>
<sequence length="235" mass="24663">MITMLAAVGALTLGAAPAQAAPKDPVRALESMLKPGRGVHVTDTVTGSDGTSTREAGSGKGVYGFGEKGLSGFDLTMEDDYGTQRVIATGKTVYRTGGLLKNVLPEDKPWLKRTGGGYPGGNAQIINPAEPKTVAALLKKGTSSKGSVTGTITVKDLKKVSSWASRLNGEQDDVKISYTLTLGSSGLVSRVRSTWELTELGESSIVTIDSRYTKWGSKVTIKAPDPKKVTTKLFG</sequence>
<accession>A0A2W2DEK1</accession>
<proteinExistence type="predicted"/>
<feature type="chain" id="PRO_5016066213" description="LppX_LprAFG lipoprotein" evidence="2">
    <location>
        <begin position="21"/>
        <end position="235"/>
    </location>
</feature>
<evidence type="ECO:0008006" key="5">
    <source>
        <dbReference type="Google" id="ProtNLM"/>
    </source>
</evidence>
<comment type="caution">
    <text evidence="3">The sequence shown here is derived from an EMBL/GenBank/DDBJ whole genome shotgun (WGS) entry which is preliminary data.</text>
</comment>
<evidence type="ECO:0000256" key="2">
    <source>
        <dbReference type="SAM" id="SignalP"/>
    </source>
</evidence>
<dbReference type="AlphaFoldDB" id="A0A2W2DEK1"/>
<reference evidence="3 4" key="1">
    <citation type="submission" date="2018-01" db="EMBL/GenBank/DDBJ databases">
        <title>Draft genome sequence of Nonomuraea sp. KC333.</title>
        <authorList>
            <person name="Sahin N."/>
            <person name="Saygin H."/>
            <person name="Ay H."/>
        </authorList>
    </citation>
    <scope>NUCLEOTIDE SEQUENCE [LARGE SCALE GENOMIC DNA]</scope>
    <source>
        <strain evidence="3 4">KC333</strain>
    </source>
</reference>
<dbReference type="EMBL" id="POUD01000226">
    <property type="protein sequence ID" value="PZG10436.1"/>
    <property type="molecule type" value="Genomic_DNA"/>
</dbReference>